<dbReference type="EMBL" id="JBHSRD010000004">
    <property type="protein sequence ID" value="MFC6008073.1"/>
    <property type="molecule type" value="Genomic_DNA"/>
</dbReference>
<evidence type="ECO:0000313" key="2">
    <source>
        <dbReference type="Proteomes" id="UP001596189"/>
    </source>
</evidence>
<comment type="caution">
    <text evidence="1">The sequence shown here is derived from an EMBL/GenBank/DDBJ whole genome shotgun (WGS) entry which is preliminary data.</text>
</comment>
<dbReference type="InterPro" id="IPR006059">
    <property type="entry name" value="SBP"/>
</dbReference>
<reference evidence="2" key="1">
    <citation type="journal article" date="2019" name="Int. J. Syst. Evol. Microbiol.">
        <title>The Global Catalogue of Microorganisms (GCM) 10K type strain sequencing project: providing services to taxonomists for standard genome sequencing and annotation.</title>
        <authorList>
            <consortium name="The Broad Institute Genomics Platform"/>
            <consortium name="The Broad Institute Genome Sequencing Center for Infectious Disease"/>
            <person name="Wu L."/>
            <person name="Ma J."/>
        </authorList>
    </citation>
    <scope>NUCLEOTIDE SEQUENCE [LARGE SCALE GENOMIC DNA]</scope>
    <source>
        <strain evidence="2">KACC 14249</strain>
    </source>
</reference>
<dbReference type="Pfam" id="PF01547">
    <property type="entry name" value="SBP_bac_1"/>
    <property type="match status" value="1"/>
</dbReference>
<dbReference type="InterPro" id="IPR050490">
    <property type="entry name" value="Bact_solute-bd_prot1"/>
</dbReference>
<name>A0ABW1JHC2_9ACTN</name>
<sequence>MSRPQSQAEYLASLLPPSVAGTQFGRRALFRGALGVAAAGSLAACGGDSGDSAADTKSATGVVTFGSNQSDEVPKAAYAKVTDQFHTANPKLTVKTNTVDHNTFQEQINSYLQGSPDDVFTWFSGFRMRFFAAKGLAGDISDIWPDMKGFSDALKTASTGDDGKQYFVPFTNYPWAIFYRKSVFADKGYQVPKTLDDLVALSKQMQKDKLAPIAFGDKDGWPAMGTFDQLNMRINGFQFHMDLMAGKKPWNGPEVKKVFDTWAGLLPYHQDASLGRTWQEAAQSLQQKKAGMYVLGMFVGQQFPKGAEQDDLDFFTFPEIDSAIGSDAIEAPIDGFMMSKRPKNEAGAKAFLKYLATPEAEGVSVAADPTVIAVNSGADTGAYSALQKKAVEFVGSAKNISQFMDRDTRPDFASNVMIPAIQTFIKNPKDIDGLVNSIEKQKQSIFATDS</sequence>
<gene>
    <name evidence="1" type="ORF">ACFQDO_13135</name>
</gene>
<dbReference type="PANTHER" id="PTHR43649">
    <property type="entry name" value="ARABINOSE-BINDING PROTEIN-RELATED"/>
    <property type="match status" value="1"/>
</dbReference>
<keyword evidence="2" id="KW-1185">Reference proteome</keyword>
<protein>
    <submittedName>
        <fullName evidence="1">ABC transporter substrate-binding protein</fullName>
    </submittedName>
</protein>
<dbReference type="Proteomes" id="UP001596189">
    <property type="component" value="Unassembled WGS sequence"/>
</dbReference>
<evidence type="ECO:0000313" key="1">
    <source>
        <dbReference type="EMBL" id="MFC6008073.1"/>
    </source>
</evidence>
<accession>A0ABW1JHC2</accession>
<proteinExistence type="predicted"/>
<dbReference type="SUPFAM" id="SSF53850">
    <property type="entry name" value="Periplasmic binding protein-like II"/>
    <property type="match status" value="1"/>
</dbReference>
<dbReference type="Gene3D" id="3.40.190.10">
    <property type="entry name" value="Periplasmic binding protein-like II"/>
    <property type="match status" value="2"/>
</dbReference>
<organism evidence="1 2">
    <name type="scientific">Angustibacter luteus</name>
    <dbReference type="NCBI Taxonomy" id="658456"/>
    <lineage>
        <taxon>Bacteria</taxon>
        <taxon>Bacillati</taxon>
        <taxon>Actinomycetota</taxon>
        <taxon>Actinomycetes</taxon>
        <taxon>Kineosporiales</taxon>
        <taxon>Kineosporiaceae</taxon>
    </lineage>
</organism>
<dbReference type="RefSeq" id="WP_345715236.1">
    <property type="nucleotide sequence ID" value="NZ_BAABFP010000002.1"/>
</dbReference>